<keyword evidence="2" id="KW-1185">Reference proteome</keyword>
<proteinExistence type="predicted"/>
<dbReference type="Proteomes" id="UP000191144">
    <property type="component" value="Chromosome H"/>
</dbReference>
<sequence>MGYVKSGYATRPNKRAKKVREKVYYEHIRKHRHKELKSAERQANALAKKRPVRLQDLPQDVLERIFVFSGRNSPLPLLNRHFSQCLQPTPFLIEQYLRANFVSDANAALKTRLGDTYWPWYVLADCALENPMFLRYLNATPSFLNPVDEIAPVEAEDQTQQLRLQQYNEGTLKELATPLLPLEFDPATNKPLRDFPASVYEWPAIFFDNDISAKPVVYNQLLLRLHFDYAIQHPSWVAESIMHWFFLDSHGAAPRLDVNHLFFALNLIIHISVQGKRSFADSHPLAVFIDFLYVSVTPHLLQLLLCEKLDDAQLISARKAKMVSKFIRKFCSHDFGLLCEDELWVSLNAIKDHALVETITKYGGKPSFNVVK</sequence>
<organism evidence="1 2">
    <name type="scientific">Lachancea meyersii CBS 8951</name>
    <dbReference type="NCBI Taxonomy" id="1266667"/>
    <lineage>
        <taxon>Eukaryota</taxon>
        <taxon>Fungi</taxon>
        <taxon>Dikarya</taxon>
        <taxon>Ascomycota</taxon>
        <taxon>Saccharomycotina</taxon>
        <taxon>Saccharomycetes</taxon>
        <taxon>Saccharomycetales</taxon>
        <taxon>Saccharomycetaceae</taxon>
        <taxon>Lachancea</taxon>
    </lineage>
</organism>
<reference evidence="2" key="1">
    <citation type="submission" date="2016-03" db="EMBL/GenBank/DDBJ databases">
        <authorList>
            <person name="Devillers Hugo."/>
        </authorList>
    </citation>
    <scope>NUCLEOTIDE SEQUENCE [LARGE SCALE GENOMIC DNA]</scope>
</reference>
<name>A0A1G4KG03_9SACH</name>
<gene>
    <name evidence="1" type="ORF">LAME_0H09076G</name>
</gene>
<dbReference type="EMBL" id="LT598480">
    <property type="protein sequence ID" value="SCV03270.1"/>
    <property type="molecule type" value="Genomic_DNA"/>
</dbReference>
<accession>A0A1G4KG03</accession>
<evidence type="ECO:0000313" key="2">
    <source>
        <dbReference type="Proteomes" id="UP000191144"/>
    </source>
</evidence>
<evidence type="ECO:0000313" key="1">
    <source>
        <dbReference type="EMBL" id="SCV03270.1"/>
    </source>
</evidence>
<protein>
    <submittedName>
        <fullName evidence="1">LAME_0H09076g1_1</fullName>
    </submittedName>
</protein>
<dbReference type="OrthoDB" id="4038608at2759"/>
<dbReference type="AlphaFoldDB" id="A0A1G4KG03"/>